<keyword evidence="2" id="KW-1133">Transmembrane helix</keyword>
<feature type="region of interest" description="Disordered" evidence="1">
    <location>
        <begin position="32"/>
        <end position="67"/>
    </location>
</feature>
<evidence type="ECO:0000313" key="3">
    <source>
        <dbReference type="EMBL" id="CAE19478.1"/>
    </source>
</evidence>
<reference evidence="3 4" key="1">
    <citation type="journal article" date="2003" name="Nature">
        <title>Genome divergence in two Prochlorococcus ecotypes reflects oceanic niche differentiation.</title>
        <authorList>
            <person name="Rocap G."/>
            <person name="Larimer F.W."/>
            <person name="Lamerdin J.E."/>
            <person name="Malfatti S."/>
            <person name="Chain P."/>
            <person name="Ahlgren N.A."/>
            <person name="Arellano A."/>
            <person name="Coleman M."/>
            <person name="Hauser L."/>
            <person name="Hess W.R."/>
            <person name="Johnson Z.I."/>
            <person name="Land M.L."/>
            <person name="Lindell D."/>
            <person name="Post A.F."/>
            <person name="Regala W."/>
            <person name="Shah M."/>
            <person name="Shaw S.L."/>
            <person name="Steglich C."/>
            <person name="Sullivan M.B."/>
            <person name="Ting C.S."/>
            <person name="Tolonen A."/>
            <person name="Webb E.A."/>
            <person name="Zinser E.R."/>
            <person name="Chisholm S.W."/>
        </authorList>
    </citation>
    <scope>NUCLEOTIDE SEQUENCE [LARGE SCALE GENOMIC DNA]</scope>
    <source>
        <strain evidence="4">CCMP1986 / NIES-2087 / MED4</strain>
    </source>
</reference>
<evidence type="ECO:0000256" key="2">
    <source>
        <dbReference type="SAM" id="Phobius"/>
    </source>
</evidence>
<feature type="transmembrane region" description="Helical" evidence="2">
    <location>
        <begin position="6"/>
        <end position="27"/>
    </location>
</feature>
<proteinExistence type="predicted"/>
<protein>
    <submittedName>
        <fullName evidence="3">Possible Integrin alpha cytoplasmic region</fullName>
    </submittedName>
</protein>
<keyword evidence="3" id="KW-0401">Integrin</keyword>
<organism evidence="3 4">
    <name type="scientific">Prochlorococcus marinus subsp. pastoris (strain CCMP1986 / NIES-2087 / MED4)</name>
    <dbReference type="NCBI Taxonomy" id="59919"/>
    <lineage>
        <taxon>Bacteria</taxon>
        <taxon>Bacillati</taxon>
        <taxon>Cyanobacteriota</taxon>
        <taxon>Cyanophyceae</taxon>
        <taxon>Synechococcales</taxon>
        <taxon>Prochlorococcaceae</taxon>
        <taxon>Prochlorococcus</taxon>
    </lineage>
</organism>
<keyword evidence="2" id="KW-0812">Transmembrane</keyword>
<dbReference type="KEGG" id="pmm:PMM1019"/>
<dbReference type="RefSeq" id="WP_011132652.1">
    <property type="nucleotide sequence ID" value="NC_005072.1"/>
</dbReference>
<evidence type="ECO:0000313" key="4">
    <source>
        <dbReference type="Proteomes" id="UP000001026"/>
    </source>
</evidence>
<dbReference type="EMBL" id="BX548174">
    <property type="protein sequence ID" value="CAE19478.1"/>
    <property type="molecule type" value="Genomic_DNA"/>
</dbReference>
<evidence type="ECO:0000256" key="1">
    <source>
        <dbReference type="SAM" id="MobiDB-lite"/>
    </source>
</evidence>
<feature type="compositionally biased region" description="Basic and acidic residues" evidence="1">
    <location>
        <begin position="47"/>
        <end position="56"/>
    </location>
</feature>
<dbReference type="STRING" id="59919.PMM1019"/>
<dbReference type="OrthoDB" id="541568at2"/>
<sequence length="100" mass="11496">MFDNIGTALVQAIGFFGVFGYFVYQLLSDGKKPIQNQSKSPVKKVNQKKDLEDRPKKQGLFGRKREPITEDVKPKKKGLFGKKVEPVKVVEEPKKRGWFR</sequence>
<dbReference type="AlphaFoldDB" id="Q7TU84"/>
<dbReference type="Proteomes" id="UP000001026">
    <property type="component" value="Chromosome"/>
</dbReference>
<name>Q7TU84_PROMP</name>
<dbReference type="HOGENOM" id="CLU_2303464_0_0_3"/>
<accession>Q7TU84</accession>
<keyword evidence="2" id="KW-0472">Membrane</keyword>
<gene>
    <name evidence="3" type="ordered locus">PMM1019</name>
</gene>
<dbReference type="GO" id="GO:0007229">
    <property type="term" value="P:integrin-mediated signaling pathway"/>
    <property type="evidence" value="ECO:0007669"/>
    <property type="project" value="UniProtKB-KW"/>
</dbReference>